<dbReference type="GO" id="GO:0008408">
    <property type="term" value="F:3'-5' exonuclease activity"/>
    <property type="evidence" value="ECO:0007669"/>
    <property type="project" value="InterPro"/>
</dbReference>
<feature type="domain" description="DNA polymerase III beta sliding clamp C-terminal" evidence="13">
    <location>
        <begin position="256"/>
        <end position="369"/>
    </location>
</feature>
<evidence type="ECO:0000256" key="5">
    <source>
        <dbReference type="ARBA" id="ARBA00022490"/>
    </source>
</evidence>
<evidence type="ECO:0000256" key="1">
    <source>
        <dbReference type="ARBA" id="ARBA00002266"/>
    </source>
</evidence>
<dbReference type="EMBL" id="LR215024">
    <property type="protein sequence ID" value="VEU70044.1"/>
    <property type="molecule type" value="Genomic_DNA"/>
</dbReference>
<evidence type="ECO:0000256" key="4">
    <source>
        <dbReference type="ARBA" id="ARBA00011400"/>
    </source>
</evidence>
<evidence type="ECO:0000259" key="12">
    <source>
        <dbReference type="Pfam" id="PF02767"/>
    </source>
</evidence>
<protein>
    <submittedName>
        <fullName evidence="14">DNA polymerase III, beta subunit</fullName>
        <ecNumber evidence="14">2.7.7.7</ecNumber>
    </submittedName>
</protein>
<dbReference type="PANTHER" id="PTHR30478">
    <property type="entry name" value="DNA POLYMERASE III SUBUNIT BETA"/>
    <property type="match status" value="1"/>
</dbReference>
<accession>A0A449AU39</accession>
<organism evidence="14 15">
    <name type="scientific">Mycoplasmopsis glycophila</name>
    <dbReference type="NCBI Taxonomy" id="171285"/>
    <lineage>
        <taxon>Bacteria</taxon>
        <taxon>Bacillati</taxon>
        <taxon>Mycoplasmatota</taxon>
        <taxon>Mycoplasmoidales</taxon>
        <taxon>Metamycoplasmataceae</taxon>
        <taxon>Mycoplasmopsis</taxon>
    </lineage>
</organism>
<dbReference type="GO" id="GO:0006271">
    <property type="term" value="P:DNA strand elongation involved in DNA replication"/>
    <property type="evidence" value="ECO:0007669"/>
    <property type="project" value="TreeGrafter"/>
</dbReference>
<dbReference type="InterPro" id="IPR001001">
    <property type="entry name" value="DNA_polIII_beta"/>
</dbReference>
<feature type="domain" description="DNA polymerase III beta sliding clamp central" evidence="12">
    <location>
        <begin position="132"/>
        <end position="247"/>
    </location>
</feature>
<evidence type="ECO:0000259" key="13">
    <source>
        <dbReference type="Pfam" id="PF02768"/>
    </source>
</evidence>
<evidence type="ECO:0000259" key="11">
    <source>
        <dbReference type="Pfam" id="PF00712"/>
    </source>
</evidence>
<dbReference type="Gene3D" id="3.70.10.10">
    <property type="match status" value="1"/>
</dbReference>
<dbReference type="AlphaFoldDB" id="A0A449AU39"/>
<evidence type="ECO:0000313" key="14">
    <source>
        <dbReference type="EMBL" id="VEU70044.1"/>
    </source>
</evidence>
<dbReference type="GO" id="GO:0009360">
    <property type="term" value="C:DNA polymerase III complex"/>
    <property type="evidence" value="ECO:0007669"/>
    <property type="project" value="InterPro"/>
</dbReference>
<name>A0A449AU39_9BACT</name>
<comment type="subcellular location">
    <subcellularLocation>
        <location evidence="2">Cytoplasm</location>
    </subcellularLocation>
</comment>
<dbReference type="Pfam" id="PF00712">
    <property type="entry name" value="DNA_pol3_beta"/>
    <property type="match status" value="1"/>
</dbReference>
<evidence type="ECO:0000256" key="3">
    <source>
        <dbReference type="ARBA" id="ARBA00010752"/>
    </source>
</evidence>
<dbReference type="GO" id="GO:0003677">
    <property type="term" value="F:DNA binding"/>
    <property type="evidence" value="ECO:0007669"/>
    <property type="project" value="UniProtKB-KW"/>
</dbReference>
<comment type="function">
    <text evidence="1">Confers DNA tethering and processivity to DNA polymerases and other proteins. Acts as a clamp, forming a ring around DNA (a reaction catalyzed by the clamp-loading complex) which diffuses in an ATP-independent manner freely and bidirectionally along dsDNA. Initially characterized for its ability to contact the catalytic subunit of DNA polymerase III (Pol III), a complex, multichain enzyme responsible for most of the replicative synthesis in bacteria; Pol III exhibits 3'-5' exonuclease proofreading activity. The beta chain is required for initiation of replication as well as for processivity of DNA replication.</text>
</comment>
<reference evidence="14 15" key="1">
    <citation type="submission" date="2019-01" db="EMBL/GenBank/DDBJ databases">
        <authorList>
            <consortium name="Pathogen Informatics"/>
        </authorList>
    </citation>
    <scope>NUCLEOTIDE SEQUENCE [LARGE SCALE GENOMIC DNA]</scope>
    <source>
        <strain evidence="14 15">NCTC10194</strain>
    </source>
</reference>
<evidence type="ECO:0000256" key="8">
    <source>
        <dbReference type="ARBA" id="ARBA00022705"/>
    </source>
</evidence>
<dbReference type="EC" id="2.7.7.7" evidence="14"/>
<dbReference type="Pfam" id="PF02767">
    <property type="entry name" value="DNA_pol3_beta_2"/>
    <property type="match status" value="1"/>
</dbReference>
<evidence type="ECO:0000256" key="6">
    <source>
        <dbReference type="ARBA" id="ARBA00022679"/>
    </source>
</evidence>
<dbReference type="GO" id="GO:0005737">
    <property type="term" value="C:cytoplasm"/>
    <property type="evidence" value="ECO:0007669"/>
    <property type="project" value="UniProtKB-SubCell"/>
</dbReference>
<dbReference type="InterPro" id="IPR022635">
    <property type="entry name" value="DNA_polIII_beta_C"/>
</dbReference>
<dbReference type="InterPro" id="IPR022637">
    <property type="entry name" value="DNA_polIII_beta_cen"/>
</dbReference>
<keyword evidence="5" id="KW-0963">Cytoplasm</keyword>
<keyword evidence="6 14" id="KW-0808">Transferase</keyword>
<dbReference type="InterPro" id="IPR046938">
    <property type="entry name" value="DNA_clamp_sf"/>
</dbReference>
<keyword evidence="15" id="KW-1185">Reference proteome</keyword>
<dbReference type="InterPro" id="IPR022634">
    <property type="entry name" value="DNA_polIII_beta_N"/>
</dbReference>
<evidence type="ECO:0000256" key="7">
    <source>
        <dbReference type="ARBA" id="ARBA00022695"/>
    </source>
</evidence>
<keyword evidence="10" id="KW-0238">DNA-binding</keyword>
<dbReference type="Gene3D" id="3.10.150.10">
    <property type="entry name" value="DNA Polymerase III, subunit A, domain 2"/>
    <property type="match status" value="1"/>
</dbReference>
<proteinExistence type="inferred from homology"/>
<evidence type="ECO:0000313" key="15">
    <source>
        <dbReference type="Proteomes" id="UP000290815"/>
    </source>
</evidence>
<dbReference type="SUPFAM" id="SSF55979">
    <property type="entry name" value="DNA clamp"/>
    <property type="match status" value="3"/>
</dbReference>
<dbReference type="PANTHER" id="PTHR30478:SF0">
    <property type="entry name" value="BETA SLIDING CLAMP"/>
    <property type="match status" value="1"/>
</dbReference>
<keyword evidence="7 14" id="KW-0548">Nucleotidyltransferase</keyword>
<comment type="subunit">
    <text evidence="4">Forms a ring-shaped head-to-tail homodimer around DNA which binds and tethers DNA polymerases and other proteins to the DNA. The DNA replisome complex has a single clamp-loading complex (3 tau and 1 each of delta, delta', psi and chi subunits) which binds 3 Pol III cores (1 core on the leading strand and 2 on the lagging strand) each with a beta sliding clamp dimer. Additional proteins in the replisome are other copies of gamma, psi and chi, Ssb, DNA helicase and RNA primase.</text>
</comment>
<dbReference type="Proteomes" id="UP000290815">
    <property type="component" value="Chromosome"/>
</dbReference>
<evidence type="ECO:0000256" key="9">
    <source>
        <dbReference type="ARBA" id="ARBA00022932"/>
    </source>
</evidence>
<dbReference type="Pfam" id="PF02768">
    <property type="entry name" value="DNA_pol3_beta_3"/>
    <property type="match status" value="1"/>
</dbReference>
<keyword evidence="8" id="KW-0235">DNA replication</keyword>
<dbReference type="KEGG" id="mgly:NCTC10194_00038"/>
<gene>
    <name evidence="14" type="primary">dnaN</name>
    <name evidence="14" type="ORF">NCTC10194_00038</name>
</gene>
<evidence type="ECO:0000256" key="10">
    <source>
        <dbReference type="ARBA" id="ARBA00023125"/>
    </source>
</evidence>
<keyword evidence="9" id="KW-0239">DNA-directed DNA polymerase</keyword>
<dbReference type="CDD" id="cd00140">
    <property type="entry name" value="beta_clamp"/>
    <property type="match status" value="1"/>
</dbReference>
<evidence type="ECO:0000256" key="2">
    <source>
        <dbReference type="ARBA" id="ARBA00004496"/>
    </source>
</evidence>
<dbReference type="RefSeq" id="WP_027333718.1">
    <property type="nucleotide sequence ID" value="NZ_LR215024.1"/>
</dbReference>
<dbReference type="SMART" id="SM00480">
    <property type="entry name" value="POL3Bc"/>
    <property type="match status" value="1"/>
</dbReference>
<sequence>MKFTINKNTIEPVVDFLYSYIDQTSSSHSGKNIGIEIDSSSLKFTISNSIFGVKKELLVDEDKIKLENSGRILLNAHVLKSIIKKFDNFITIEVKGETALLYEGRTKFEISSYEDHKFFMLDFSDSYNKTEIDSASLEKTINDVFISTISNTDKANSNSVFKCIHIKSDNENQIRFSATDSYRMSTEKLKLNKNIDINISADAKALKKLITKETPKKIFLFFNNSKFGISYKNTIIQINLTNIPFPETAGFFDFEHINVVKIDKNELLKLINKAVFLITDKSRRLEFKFTNSGIDLSFEVPEVGSANAFTNKYELEGPEFEMDLDFNYLKDALSVLENDTIHIYISKEYNKLLLISNKYKNNKQLITPLRRY</sequence>
<comment type="similarity">
    <text evidence="3">Belongs to the beta sliding clamp family.</text>
</comment>
<dbReference type="GO" id="GO:0003887">
    <property type="term" value="F:DNA-directed DNA polymerase activity"/>
    <property type="evidence" value="ECO:0007669"/>
    <property type="project" value="UniProtKB-KW"/>
</dbReference>
<feature type="domain" description="DNA polymerase III beta sliding clamp N-terminal" evidence="11">
    <location>
        <begin position="1"/>
        <end position="115"/>
    </location>
</feature>